<proteinExistence type="inferred from homology"/>
<organism evidence="2 3">
    <name type="scientific">Gordonibacter urolithinfaciens</name>
    <dbReference type="NCBI Taxonomy" id="1335613"/>
    <lineage>
        <taxon>Bacteria</taxon>
        <taxon>Bacillati</taxon>
        <taxon>Actinomycetota</taxon>
        <taxon>Coriobacteriia</taxon>
        <taxon>Eggerthellales</taxon>
        <taxon>Eggerthellaceae</taxon>
        <taxon>Gordonibacter</taxon>
    </lineage>
</organism>
<accession>A0A6N8IJW9</accession>
<dbReference type="PANTHER" id="PTHR30548">
    <property type="entry name" value="2-HYDROXYGLUTARYL-COA DEHYDRATASE, D-COMPONENT-RELATED"/>
    <property type="match status" value="1"/>
</dbReference>
<keyword evidence="3" id="KW-1185">Reference proteome</keyword>
<gene>
    <name evidence="2" type="ORF">GO738_11810</name>
</gene>
<name>A0A6N8IJW9_9ACTN</name>
<dbReference type="InterPro" id="IPR047678">
    <property type="entry name" value="YjiM-like"/>
</dbReference>
<dbReference type="InterPro" id="IPR010327">
    <property type="entry name" value="FldB/FldC_alpha/beta"/>
</dbReference>
<dbReference type="Gene3D" id="3.40.50.11890">
    <property type="match status" value="1"/>
</dbReference>
<comment type="caution">
    <text evidence="2">The sequence shown here is derived from an EMBL/GenBank/DDBJ whole genome shotgun (WGS) entry which is preliminary data.</text>
</comment>
<dbReference type="NCBIfam" id="NF040772">
    <property type="entry name" value="double_cubane"/>
    <property type="match status" value="1"/>
</dbReference>
<dbReference type="AlphaFoldDB" id="A0A6N8IJW9"/>
<protein>
    <submittedName>
        <fullName evidence="2">2-hydroxyacyl-CoA dehydratase</fullName>
    </submittedName>
</protein>
<dbReference type="PANTHER" id="PTHR30548:SF6">
    <property type="entry name" value="DEHYDRATASE SUBUNIT YJIM-RELATED"/>
    <property type="match status" value="1"/>
</dbReference>
<dbReference type="Gene3D" id="1.20.1270.370">
    <property type="match status" value="1"/>
</dbReference>
<sequence>MEESLPRTFEGLDEARRQAFVKVMDYKQAGGRLVGYLCSYTPLEVIDAAGAAAVGLCGTSAETIPAAEAVLPANLCPLVKSTYGFALSGKCPFTYFSDLVVGETTCDGKKKMYELLGEVKDTYVLHLPQGRGRPWEADAWYEEVRLFKEELERRFDVEITDGALRAAARRRNRLRRALVGVFGLQRSCPPALGGTELLSTLMAGTFSLDVDAYAARLEALAAERRGACEAGEDPVPSGSKRLMVTGCPLNGVLDKVGRTIEECGGVIVCPDDCAGERTADMPVDEDAPDILRAIADRYLAVDCSVMTPNDARLEGILRKVAEYRADGVVEVVLTACHTFNVESSRVAAAMEGSGVPYLKLETGYSHGDAGQVETRIAAFIETL</sequence>
<dbReference type="Proteomes" id="UP000468327">
    <property type="component" value="Unassembled WGS sequence"/>
</dbReference>
<reference evidence="2 3" key="1">
    <citation type="submission" date="2019-11" db="EMBL/GenBank/DDBJ databases">
        <title>Whole genome shotgun sequencing (WGS) data from Adlercreutzia equolifaciens ResAG-91, Eggerthella lenta MRI-F36, MRI-F37, MRI-F40, ResAG-49, ResAG-88, ResAG-121, ResAG-145, and Gordonibacter sp. ResAG-5, ResAG-26, ResAG-43, ResAG-50, ResAG-59.</title>
        <authorList>
            <person name="Stoll D.A."/>
            <person name="Danylec N."/>
            <person name="Franz C.M.A.P."/>
            <person name="Huch M."/>
        </authorList>
    </citation>
    <scope>NUCLEOTIDE SEQUENCE [LARGE SCALE GENOMIC DNA]</scope>
    <source>
        <strain evidence="2 3">ResAG-59</strain>
    </source>
</reference>
<comment type="similarity">
    <text evidence="1">Belongs to the FldB/FldC dehydratase alpha/beta subunit family.</text>
</comment>
<dbReference type="Gene3D" id="3.40.50.11900">
    <property type="match status" value="1"/>
</dbReference>
<evidence type="ECO:0000313" key="3">
    <source>
        <dbReference type="Proteomes" id="UP000468327"/>
    </source>
</evidence>
<evidence type="ECO:0000313" key="2">
    <source>
        <dbReference type="EMBL" id="MVN16012.1"/>
    </source>
</evidence>
<dbReference type="EMBL" id="WPOC01000022">
    <property type="protein sequence ID" value="MVN16012.1"/>
    <property type="molecule type" value="Genomic_DNA"/>
</dbReference>
<dbReference type="RefSeq" id="WP_157007664.1">
    <property type="nucleotide sequence ID" value="NZ_DBEZYS010000296.1"/>
</dbReference>
<evidence type="ECO:0000256" key="1">
    <source>
        <dbReference type="ARBA" id="ARBA00005806"/>
    </source>
</evidence>
<dbReference type="Pfam" id="PF06050">
    <property type="entry name" value="HGD-D"/>
    <property type="match status" value="1"/>
</dbReference>
<dbReference type="GO" id="GO:0016836">
    <property type="term" value="F:hydro-lyase activity"/>
    <property type="evidence" value="ECO:0007669"/>
    <property type="project" value="UniProtKB-ARBA"/>
</dbReference>